<comment type="caution">
    <text evidence="2">The sequence shown here is derived from an EMBL/GenBank/DDBJ whole genome shotgun (WGS) entry which is preliminary data.</text>
</comment>
<accession>A0A9Q1R8N4</accession>
<reference evidence="3" key="1">
    <citation type="journal article" date="2023" name="Proc. Natl. Acad. Sci. U.S.A.">
        <title>Genomic and structural basis for evolution of tropane alkaloid biosynthesis.</title>
        <authorList>
            <person name="Wanga Y.-J."/>
            <person name="Taina T."/>
            <person name="Yua J.-Y."/>
            <person name="Lia J."/>
            <person name="Xua B."/>
            <person name="Chenc J."/>
            <person name="D'Auriad J.C."/>
            <person name="Huanga J.-P."/>
            <person name="Huanga S.-X."/>
        </authorList>
    </citation>
    <scope>NUCLEOTIDE SEQUENCE [LARGE SCALE GENOMIC DNA]</scope>
    <source>
        <strain evidence="3">cv. KIB-2019</strain>
    </source>
</reference>
<protein>
    <submittedName>
        <fullName evidence="2">Uncharacterized protein</fullName>
    </submittedName>
</protein>
<dbReference type="AlphaFoldDB" id="A0A9Q1R8N4"/>
<name>A0A9Q1R8N4_9SOLA</name>
<dbReference type="OrthoDB" id="1267605at2759"/>
<evidence type="ECO:0000313" key="2">
    <source>
        <dbReference type="EMBL" id="KAJ8543410.1"/>
    </source>
</evidence>
<organism evidence="2 3">
    <name type="scientific">Anisodus acutangulus</name>
    <dbReference type="NCBI Taxonomy" id="402998"/>
    <lineage>
        <taxon>Eukaryota</taxon>
        <taxon>Viridiplantae</taxon>
        <taxon>Streptophyta</taxon>
        <taxon>Embryophyta</taxon>
        <taxon>Tracheophyta</taxon>
        <taxon>Spermatophyta</taxon>
        <taxon>Magnoliopsida</taxon>
        <taxon>eudicotyledons</taxon>
        <taxon>Gunneridae</taxon>
        <taxon>Pentapetalae</taxon>
        <taxon>asterids</taxon>
        <taxon>lamiids</taxon>
        <taxon>Solanales</taxon>
        <taxon>Solanaceae</taxon>
        <taxon>Solanoideae</taxon>
        <taxon>Hyoscyameae</taxon>
        <taxon>Anisodus</taxon>
    </lineage>
</organism>
<gene>
    <name evidence="2" type="ORF">K7X08_005933</name>
</gene>
<dbReference type="EMBL" id="JAJAGQ010000014">
    <property type="protein sequence ID" value="KAJ8543410.1"/>
    <property type="molecule type" value="Genomic_DNA"/>
</dbReference>
<dbReference type="Proteomes" id="UP001152561">
    <property type="component" value="Unassembled WGS sequence"/>
</dbReference>
<evidence type="ECO:0000256" key="1">
    <source>
        <dbReference type="SAM" id="MobiDB-lite"/>
    </source>
</evidence>
<proteinExistence type="predicted"/>
<evidence type="ECO:0000313" key="3">
    <source>
        <dbReference type="Proteomes" id="UP001152561"/>
    </source>
</evidence>
<keyword evidence="3" id="KW-1185">Reference proteome</keyword>
<feature type="region of interest" description="Disordered" evidence="1">
    <location>
        <begin position="25"/>
        <end position="55"/>
    </location>
</feature>
<sequence>MEIDLEFPSGRDKKLDDSIQSHAMEENVDENVDRSGNGIEIQGGSTAKSSKRKKVQQKCKVQSSVEVLSTRIQDSSLQMVYLLAYYLLHIHPGTRMAAVAGYYAPHQRVHGLGQLSLFSMLQDRCCSNRRMAASNYVPSRSPLSQGNLNYVSAHGGHYSPQSIQGLGQLSFRALLLQTSFDIPGNSSDMDNTTSVTGKHLQD</sequence>